<dbReference type="PROSITE" id="PS51782">
    <property type="entry name" value="LYSM"/>
    <property type="match status" value="1"/>
</dbReference>
<dbReference type="CDD" id="cd00118">
    <property type="entry name" value="LysM"/>
    <property type="match status" value="1"/>
</dbReference>
<accession>A0AAJ6N835</accession>
<evidence type="ECO:0000313" key="3">
    <source>
        <dbReference type="EMBL" id="MDP8171953.1"/>
    </source>
</evidence>
<evidence type="ECO:0000256" key="1">
    <source>
        <dbReference type="SAM" id="SignalP"/>
    </source>
</evidence>
<sequence>MKKLFLLFPMTALTLAGCSTYSPAMEDEDVLPPLPPAVETTNVGWQNTETTVYAPTQVESPIYQEETIPATSVSQNTQTITIPRDAEGRPDYSQMTKGSYTGSTYTVQKGDTLFLISYLSGQDVNTLARLNNLSQTYSLTIGQVLKLR</sequence>
<reference evidence="3" key="1">
    <citation type="journal article" date="2023" name="Front. Microbiol.">
        <title>Phylogeography and host specificity of Pasteurellaceae pathogenic to sea-farmed fish in the north-east Atlantic.</title>
        <authorList>
            <person name="Gulla S."/>
            <person name="Colquhoun D.J."/>
            <person name="Olsen A.B."/>
            <person name="Spilsberg B."/>
            <person name="Lagesen K."/>
            <person name="Aakesson C.P."/>
            <person name="Strom S."/>
            <person name="Manji F."/>
            <person name="Birkbeck T.H."/>
            <person name="Nilsen H.K."/>
        </authorList>
    </citation>
    <scope>NUCLEOTIDE SEQUENCE</scope>
    <source>
        <strain evidence="3">TW16_20</strain>
    </source>
</reference>
<feature type="signal peptide" evidence="1">
    <location>
        <begin position="1"/>
        <end position="24"/>
    </location>
</feature>
<feature type="chain" id="PRO_5042602959" evidence="1">
    <location>
        <begin position="25"/>
        <end position="148"/>
    </location>
</feature>
<dbReference type="PROSITE" id="PS51257">
    <property type="entry name" value="PROKAR_LIPOPROTEIN"/>
    <property type="match status" value="1"/>
</dbReference>
<name>A0AAJ6N835_9PAST</name>
<dbReference type="AlphaFoldDB" id="A0AAJ6N835"/>
<proteinExistence type="predicted"/>
<keyword evidence="1" id="KW-0732">Signal</keyword>
<evidence type="ECO:0000259" key="2">
    <source>
        <dbReference type="PROSITE" id="PS51782"/>
    </source>
</evidence>
<dbReference type="EMBL" id="JASAYQ010000001">
    <property type="protein sequence ID" value="MDP8171953.1"/>
    <property type="molecule type" value="Genomic_DNA"/>
</dbReference>
<dbReference type="InterPro" id="IPR036779">
    <property type="entry name" value="LysM_dom_sf"/>
</dbReference>
<dbReference type="SUPFAM" id="SSF54106">
    <property type="entry name" value="LysM domain"/>
    <property type="match status" value="1"/>
</dbReference>
<feature type="domain" description="LysM" evidence="2">
    <location>
        <begin position="103"/>
        <end position="147"/>
    </location>
</feature>
<dbReference type="Proteomes" id="UP001236239">
    <property type="component" value="Unassembled WGS sequence"/>
</dbReference>
<evidence type="ECO:0000313" key="4">
    <source>
        <dbReference type="Proteomes" id="UP001236239"/>
    </source>
</evidence>
<dbReference type="InterPro" id="IPR018392">
    <property type="entry name" value="LysM"/>
</dbReference>
<gene>
    <name evidence="3" type="ORF">QJU93_01065</name>
</gene>
<dbReference type="RefSeq" id="WP_306373602.1">
    <property type="nucleotide sequence ID" value="NZ_JASAYK010000001.1"/>
</dbReference>
<dbReference type="Pfam" id="PF01476">
    <property type="entry name" value="LysM"/>
    <property type="match status" value="1"/>
</dbReference>
<dbReference type="Gene3D" id="3.10.350.10">
    <property type="entry name" value="LysM domain"/>
    <property type="match status" value="1"/>
</dbReference>
<protein>
    <submittedName>
        <fullName evidence="3">LysM peptidoglycan-binding domain-containing protein</fullName>
    </submittedName>
</protein>
<dbReference type="SMART" id="SM00257">
    <property type="entry name" value="LysM"/>
    <property type="match status" value="1"/>
</dbReference>
<organism evidence="3 4">
    <name type="scientific">Phocoenobacter skyensis</name>
    <dbReference type="NCBI Taxonomy" id="97481"/>
    <lineage>
        <taxon>Bacteria</taxon>
        <taxon>Pseudomonadati</taxon>
        <taxon>Pseudomonadota</taxon>
        <taxon>Gammaproteobacteria</taxon>
        <taxon>Pasteurellales</taxon>
        <taxon>Pasteurellaceae</taxon>
        <taxon>Phocoenobacter</taxon>
    </lineage>
</organism>
<comment type="caution">
    <text evidence="3">The sequence shown here is derived from an EMBL/GenBank/DDBJ whole genome shotgun (WGS) entry which is preliminary data.</text>
</comment>